<dbReference type="FunFam" id="3.40.50.720:FF:000023">
    <property type="entry name" value="Ketol-acid reductoisomerase (NADP(+))"/>
    <property type="match status" value="1"/>
</dbReference>
<feature type="binding site" evidence="9 10">
    <location>
        <position position="190"/>
    </location>
    <ligand>
        <name>Mg(2+)</name>
        <dbReference type="ChEBI" id="CHEBI:18420"/>
        <label>1</label>
    </ligand>
</feature>
<evidence type="ECO:0000256" key="10">
    <source>
        <dbReference type="PROSITE-ProRule" id="PRU01198"/>
    </source>
</evidence>
<comment type="similarity">
    <text evidence="3 9 10">Belongs to the ketol-acid reductoisomerase family.</text>
</comment>
<dbReference type="KEGG" id="vab:WPS_30040"/>
<feature type="binding site" evidence="9 10">
    <location>
        <position position="226"/>
    </location>
    <ligand>
        <name>Mg(2+)</name>
        <dbReference type="ChEBI" id="CHEBI:18420"/>
        <label>2</label>
    </ligand>
</feature>
<keyword evidence="4 9" id="KW-0028">Amino-acid biosynthesis</keyword>
<feature type="binding site" evidence="9">
    <location>
        <position position="133"/>
    </location>
    <ligand>
        <name>NADP(+)</name>
        <dbReference type="ChEBI" id="CHEBI:58349"/>
    </ligand>
</feature>
<feature type="domain" description="KARI N-terminal Rossmann" evidence="11">
    <location>
        <begin position="1"/>
        <end position="181"/>
    </location>
</feature>
<comment type="catalytic activity">
    <reaction evidence="9">
        <text>(2R)-2,3-dihydroxy-3-methylbutanoate + NADP(+) = (2S)-2-acetolactate + NADPH + H(+)</text>
        <dbReference type="Rhea" id="RHEA:22068"/>
        <dbReference type="ChEBI" id="CHEBI:15378"/>
        <dbReference type="ChEBI" id="CHEBI:49072"/>
        <dbReference type="ChEBI" id="CHEBI:57783"/>
        <dbReference type="ChEBI" id="CHEBI:58349"/>
        <dbReference type="ChEBI" id="CHEBI:58476"/>
        <dbReference type="EC" id="1.1.1.86"/>
    </reaction>
</comment>
<proteinExistence type="inferred from homology"/>
<dbReference type="AlphaFoldDB" id="A0AAN1XYI6"/>
<feature type="domain" description="KARI C-terminal knotted" evidence="12">
    <location>
        <begin position="182"/>
        <end position="327"/>
    </location>
</feature>
<feature type="binding site" evidence="9 10">
    <location>
        <position position="190"/>
    </location>
    <ligand>
        <name>Mg(2+)</name>
        <dbReference type="ChEBI" id="CHEBI:18420"/>
        <label>2</label>
    </ligand>
</feature>
<dbReference type="PANTHER" id="PTHR21371">
    <property type="entry name" value="KETOL-ACID REDUCTOISOMERASE, MITOCHONDRIAL"/>
    <property type="match status" value="1"/>
</dbReference>
<feature type="binding site" evidence="9">
    <location>
        <position position="47"/>
    </location>
    <ligand>
        <name>NADP(+)</name>
        <dbReference type="ChEBI" id="CHEBI:58349"/>
    </ligand>
</feature>
<sequence length="345" mass="37771">MDAYYDRDIDRGALDGKTIAVIGYGSQGRAHALNLHDSRQHVVVGLRPGSPKRDEARRDGVPVASIAEAVTQADLVMMLIPDEEQPAVFMRDVVEHLRPGMTLAFAHGFGIHFGTIVPPADVDVIMIAPKGPGRLVRTEYEAGRGVPCLIAIHQNPSGHAKEIALAYASAIGGGRAGILETNFKEETETDLFGEQAVLCGGLSALVKAGFETLTEAGYAPEMAYFECLHEVKLIVDLMYERGIEGMRNAISNTAKYGDYTRGERIVNDATRAEMRKILGEIQSGQFAQEWVAENAAGKPSFRKFREQASQHEIEHVGHELRGLMPWMNENAASANTDDDLRFRVL</sequence>
<evidence type="ECO:0000313" key="13">
    <source>
        <dbReference type="EMBL" id="BDE07728.1"/>
    </source>
</evidence>
<dbReference type="Proteomes" id="UP001317532">
    <property type="component" value="Chromosome"/>
</dbReference>
<dbReference type="GO" id="GO:0000287">
    <property type="term" value="F:magnesium ion binding"/>
    <property type="evidence" value="ECO:0007669"/>
    <property type="project" value="UniProtKB-UniRule"/>
</dbReference>
<keyword evidence="6 9" id="KW-0460">Magnesium</keyword>
<name>A0AAN1XYI6_UNVUL</name>
<dbReference type="InterPro" id="IPR014359">
    <property type="entry name" value="KARI_prok"/>
</dbReference>
<dbReference type="Pfam" id="PF07991">
    <property type="entry name" value="KARI_N"/>
    <property type="match status" value="1"/>
</dbReference>
<organism evidence="13 14">
    <name type="scientific">Vulcanimicrobium alpinum</name>
    <dbReference type="NCBI Taxonomy" id="3016050"/>
    <lineage>
        <taxon>Bacteria</taxon>
        <taxon>Bacillati</taxon>
        <taxon>Vulcanimicrobiota</taxon>
        <taxon>Vulcanimicrobiia</taxon>
        <taxon>Vulcanimicrobiales</taxon>
        <taxon>Vulcanimicrobiaceae</taxon>
        <taxon>Vulcanimicrobium</taxon>
    </lineage>
</organism>
<comment type="pathway">
    <text evidence="1 9">Amino-acid biosynthesis; L-valine biosynthesis; L-valine from pyruvate: step 2/4.</text>
</comment>
<comment type="cofactor">
    <cofactor evidence="9">
        <name>Mg(2+)</name>
        <dbReference type="ChEBI" id="CHEBI:18420"/>
    </cofactor>
    <text evidence="9">Binds 2 magnesium ions per subunit.</text>
</comment>
<feature type="binding site" evidence="9">
    <location>
        <begin position="24"/>
        <end position="27"/>
    </location>
    <ligand>
        <name>NADP(+)</name>
        <dbReference type="ChEBI" id="CHEBI:58349"/>
    </ligand>
</feature>
<keyword evidence="5 9" id="KW-0479">Metal-binding</keyword>
<keyword evidence="9" id="KW-0521">NADP</keyword>
<evidence type="ECO:0000256" key="2">
    <source>
        <dbReference type="ARBA" id="ARBA00004885"/>
    </source>
</evidence>
<dbReference type="RefSeq" id="WP_317995302.1">
    <property type="nucleotide sequence ID" value="NZ_AP025523.1"/>
</dbReference>
<comment type="pathway">
    <text evidence="2 9">Amino-acid biosynthesis; L-isoleucine biosynthesis; L-isoleucine from 2-oxobutanoate: step 2/4.</text>
</comment>
<keyword evidence="14" id="KW-1185">Reference proteome</keyword>
<feature type="binding site" evidence="9 10">
    <location>
        <position position="230"/>
    </location>
    <ligand>
        <name>Mg(2+)</name>
        <dbReference type="ChEBI" id="CHEBI:18420"/>
        <label>2</label>
    </ligand>
</feature>
<dbReference type="PROSITE" id="PS51850">
    <property type="entry name" value="KARI_N"/>
    <property type="match status" value="1"/>
</dbReference>
<feature type="active site" evidence="9">
    <location>
        <position position="107"/>
    </location>
</feature>
<dbReference type="EMBL" id="AP025523">
    <property type="protein sequence ID" value="BDE07728.1"/>
    <property type="molecule type" value="Genomic_DNA"/>
</dbReference>
<dbReference type="NCBIfam" id="TIGR00465">
    <property type="entry name" value="ilvC"/>
    <property type="match status" value="1"/>
</dbReference>
<evidence type="ECO:0000313" key="14">
    <source>
        <dbReference type="Proteomes" id="UP001317532"/>
    </source>
</evidence>
<dbReference type="PROSITE" id="PS51851">
    <property type="entry name" value="KARI_C"/>
    <property type="match status" value="1"/>
</dbReference>
<dbReference type="InterPro" id="IPR000506">
    <property type="entry name" value="KARI_C"/>
</dbReference>
<feature type="binding site" evidence="9">
    <location>
        <position position="50"/>
    </location>
    <ligand>
        <name>NADP(+)</name>
        <dbReference type="ChEBI" id="CHEBI:58349"/>
    </ligand>
</feature>
<dbReference type="GO" id="GO:0050661">
    <property type="term" value="F:NADP binding"/>
    <property type="evidence" value="ECO:0007669"/>
    <property type="project" value="InterPro"/>
</dbReference>
<dbReference type="PANTHER" id="PTHR21371:SF1">
    <property type="entry name" value="KETOL-ACID REDUCTOISOMERASE, MITOCHONDRIAL"/>
    <property type="match status" value="1"/>
</dbReference>
<evidence type="ECO:0000256" key="9">
    <source>
        <dbReference type="HAMAP-Rule" id="MF_00435"/>
    </source>
</evidence>
<dbReference type="InterPro" id="IPR036291">
    <property type="entry name" value="NAD(P)-bd_dom_sf"/>
</dbReference>
<evidence type="ECO:0000256" key="5">
    <source>
        <dbReference type="ARBA" id="ARBA00022723"/>
    </source>
</evidence>
<dbReference type="GO" id="GO:0005829">
    <property type="term" value="C:cytosol"/>
    <property type="evidence" value="ECO:0007669"/>
    <property type="project" value="TreeGrafter"/>
</dbReference>
<evidence type="ECO:0000256" key="6">
    <source>
        <dbReference type="ARBA" id="ARBA00022842"/>
    </source>
</evidence>
<dbReference type="NCBIfam" id="NF009940">
    <property type="entry name" value="PRK13403.1"/>
    <property type="match status" value="1"/>
</dbReference>
<dbReference type="Gene3D" id="6.10.240.10">
    <property type="match status" value="1"/>
</dbReference>
<dbReference type="SUPFAM" id="SSF48179">
    <property type="entry name" value="6-phosphogluconate dehydrogenase C-terminal domain-like"/>
    <property type="match status" value="1"/>
</dbReference>
<feature type="binding site" evidence="9 10">
    <location>
        <position position="194"/>
    </location>
    <ligand>
        <name>Mg(2+)</name>
        <dbReference type="ChEBI" id="CHEBI:18420"/>
        <label>1</label>
    </ligand>
</feature>
<dbReference type="NCBIfam" id="NF004017">
    <property type="entry name" value="PRK05479.1"/>
    <property type="match status" value="1"/>
</dbReference>
<comment type="caution">
    <text evidence="9">Lacks conserved residue(s) required for the propagation of feature annotation.</text>
</comment>
<comment type="catalytic activity">
    <reaction evidence="9">
        <text>(2R,3R)-2,3-dihydroxy-3-methylpentanoate + NADP(+) = (S)-2-ethyl-2-hydroxy-3-oxobutanoate + NADPH + H(+)</text>
        <dbReference type="Rhea" id="RHEA:13493"/>
        <dbReference type="ChEBI" id="CHEBI:15378"/>
        <dbReference type="ChEBI" id="CHEBI:49256"/>
        <dbReference type="ChEBI" id="CHEBI:49258"/>
        <dbReference type="ChEBI" id="CHEBI:57783"/>
        <dbReference type="ChEBI" id="CHEBI:58349"/>
        <dbReference type="EC" id="1.1.1.86"/>
    </reaction>
</comment>
<dbReference type="GO" id="GO:0004455">
    <property type="term" value="F:ketol-acid reductoisomerase activity"/>
    <property type="evidence" value="ECO:0007669"/>
    <property type="project" value="UniProtKB-UniRule"/>
</dbReference>
<feature type="binding site" evidence="9 10">
    <location>
        <position position="251"/>
    </location>
    <ligand>
        <name>substrate</name>
    </ligand>
</feature>
<dbReference type="Pfam" id="PF01450">
    <property type="entry name" value="KARI_C"/>
    <property type="match status" value="1"/>
</dbReference>
<dbReference type="GO" id="GO:0009097">
    <property type="term" value="P:isoleucine biosynthetic process"/>
    <property type="evidence" value="ECO:0007669"/>
    <property type="project" value="UniProtKB-UniRule"/>
</dbReference>
<keyword evidence="7 9" id="KW-0560">Oxidoreductase</keyword>
<comment type="function">
    <text evidence="9">Involved in the biosynthesis of branched-chain amino acids (BCAA). Catalyzes an alkyl-migration followed by a ketol-acid reduction of (S)-2-acetolactate (S2AL) to yield (R)-2,3-dihydroxy-isovalerate. In the isomerase reaction, S2AL is rearranged via a Mg-dependent methyl migration to produce 3-hydroxy-3-methyl-2-ketobutyrate (HMKB). In the reductase reaction, this 2-ketoacid undergoes a metal-dependent reduction by NADPH to yield (R)-2,3-dihydroxy-isovalerate.</text>
</comment>
<evidence type="ECO:0000256" key="7">
    <source>
        <dbReference type="ARBA" id="ARBA00023002"/>
    </source>
</evidence>
<evidence type="ECO:0000259" key="12">
    <source>
        <dbReference type="PROSITE" id="PS51851"/>
    </source>
</evidence>
<evidence type="ECO:0000259" key="11">
    <source>
        <dbReference type="PROSITE" id="PS51850"/>
    </source>
</evidence>
<evidence type="ECO:0000256" key="3">
    <source>
        <dbReference type="ARBA" id="ARBA00010318"/>
    </source>
</evidence>
<dbReference type="InterPro" id="IPR008927">
    <property type="entry name" value="6-PGluconate_DH-like_C_sf"/>
</dbReference>
<dbReference type="InterPro" id="IPR013023">
    <property type="entry name" value="KARI"/>
</dbReference>
<dbReference type="Gene3D" id="3.40.50.720">
    <property type="entry name" value="NAD(P)-binding Rossmann-like Domain"/>
    <property type="match status" value="1"/>
</dbReference>
<accession>A0AAN1XYI6</accession>
<reference evidence="13 14" key="1">
    <citation type="journal article" date="2022" name="ISME Commun">
        <title>Vulcanimicrobium alpinus gen. nov. sp. nov., the first cultivated representative of the candidate phylum 'Eremiobacterota', is a metabolically versatile aerobic anoxygenic phototroph.</title>
        <authorList>
            <person name="Yabe S."/>
            <person name="Muto K."/>
            <person name="Abe K."/>
            <person name="Yokota A."/>
            <person name="Staudigel H."/>
            <person name="Tebo B.M."/>
        </authorList>
    </citation>
    <scope>NUCLEOTIDE SEQUENCE [LARGE SCALE GENOMIC DNA]</scope>
    <source>
        <strain evidence="13 14">WC8-2</strain>
    </source>
</reference>
<evidence type="ECO:0000256" key="4">
    <source>
        <dbReference type="ARBA" id="ARBA00022605"/>
    </source>
</evidence>
<dbReference type="SUPFAM" id="SSF51735">
    <property type="entry name" value="NAD(P)-binding Rossmann-fold domains"/>
    <property type="match status" value="1"/>
</dbReference>
<dbReference type="PIRSF" id="PIRSF000116">
    <property type="entry name" value="IlvC_gammaproteo"/>
    <property type="match status" value="1"/>
</dbReference>
<dbReference type="EC" id="1.1.1.86" evidence="9"/>
<gene>
    <name evidence="9 13" type="primary">ilvC</name>
    <name evidence="13" type="ORF">WPS_30040</name>
</gene>
<dbReference type="GO" id="GO:0009099">
    <property type="term" value="P:L-valine biosynthetic process"/>
    <property type="evidence" value="ECO:0007669"/>
    <property type="project" value="UniProtKB-UniRule"/>
</dbReference>
<dbReference type="HAMAP" id="MF_00435">
    <property type="entry name" value="IlvC"/>
    <property type="match status" value="1"/>
</dbReference>
<dbReference type="InterPro" id="IPR013116">
    <property type="entry name" value="KARI_N"/>
</dbReference>
<protein>
    <recommendedName>
        <fullName evidence="9">Ketol-acid reductoisomerase (NADP(+))</fullName>
        <shortName evidence="9">KARI</shortName>
        <ecNumber evidence="9">1.1.1.86</ecNumber>
    </recommendedName>
    <alternativeName>
        <fullName evidence="9">Acetohydroxy-acid isomeroreductase</fullName>
        <shortName evidence="9">AHIR</shortName>
    </alternativeName>
    <alternativeName>
        <fullName evidence="9">Alpha-keto-beta-hydroxylacyl reductoisomerase</fullName>
    </alternativeName>
</protein>
<evidence type="ECO:0000256" key="8">
    <source>
        <dbReference type="ARBA" id="ARBA00023304"/>
    </source>
</evidence>
<evidence type="ECO:0000256" key="1">
    <source>
        <dbReference type="ARBA" id="ARBA00004864"/>
    </source>
</evidence>
<keyword evidence="8 9" id="KW-0100">Branched-chain amino acid biosynthesis</keyword>